<dbReference type="GO" id="GO:0004984">
    <property type="term" value="F:olfactory receptor activity"/>
    <property type="evidence" value="ECO:0007669"/>
    <property type="project" value="InterPro"/>
</dbReference>
<keyword evidence="9" id="KW-0807">Transducer</keyword>
<keyword evidence="6 10" id="KW-1133">Transmembrane helix</keyword>
<feature type="transmembrane region" description="Helical" evidence="10">
    <location>
        <begin position="272"/>
        <end position="293"/>
    </location>
</feature>
<keyword evidence="7 10" id="KW-0472">Membrane</keyword>
<accession>A0A836G5Z5</accession>
<evidence type="ECO:0000313" key="11">
    <source>
        <dbReference type="EMBL" id="KAG5332665.1"/>
    </source>
</evidence>
<evidence type="ECO:0000256" key="2">
    <source>
        <dbReference type="ARBA" id="ARBA00022475"/>
    </source>
</evidence>
<feature type="non-terminal residue" evidence="11">
    <location>
        <position position="1"/>
    </location>
</feature>
<protein>
    <submittedName>
        <fullName evidence="11">OR67C protein</fullName>
    </submittedName>
</protein>
<evidence type="ECO:0000256" key="7">
    <source>
        <dbReference type="ARBA" id="ARBA00023136"/>
    </source>
</evidence>
<feature type="transmembrane region" description="Helical" evidence="10">
    <location>
        <begin position="189"/>
        <end position="207"/>
    </location>
</feature>
<evidence type="ECO:0000256" key="9">
    <source>
        <dbReference type="ARBA" id="ARBA00023224"/>
    </source>
</evidence>
<feature type="non-terminal residue" evidence="11">
    <location>
        <position position="399"/>
    </location>
</feature>
<proteinExistence type="predicted"/>
<evidence type="ECO:0000313" key="12">
    <source>
        <dbReference type="Proteomes" id="UP000670152"/>
    </source>
</evidence>
<feature type="transmembrane region" description="Helical" evidence="10">
    <location>
        <begin position="374"/>
        <end position="395"/>
    </location>
</feature>
<evidence type="ECO:0000256" key="6">
    <source>
        <dbReference type="ARBA" id="ARBA00022989"/>
    </source>
</evidence>
<dbReference type="GO" id="GO:0005549">
    <property type="term" value="F:odorant binding"/>
    <property type="evidence" value="ECO:0007669"/>
    <property type="project" value="InterPro"/>
</dbReference>
<evidence type="ECO:0000256" key="5">
    <source>
        <dbReference type="ARBA" id="ARBA00022725"/>
    </source>
</evidence>
<feature type="transmembrane region" description="Helical" evidence="10">
    <location>
        <begin position="214"/>
        <end position="233"/>
    </location>
</feature>
<dbReference type="PANTHER" id="PTHR21137:SF35">
    <property type="entry name" value="ODORANT RECEPTOR 19A-RELATED"/>
    <property type="match status" value="1"/>
</dbReference>
<comment type="subcellular location">
    <subcellularLocation>
        <location evidence="1">Cell membrane</location>
        <topology evidence="1">Multi-pass membrane protein</topology>
    </subcellularLocation>
</comment>
<gene>
    <name evidence="11" type="primary">Or67c_5</name>
    <name evidence="11" type="ORF">G6Z77_0002617</name>
</gene>
<keyword evidence="12" id="KW-1185">Reference proteome</keyword>
<reference evidence="11 12" key="1">
    <citation type="submission" date="2020-02" db="EMBL/GenBank/DDBJ databases">
        <title>Relaxed selection underlies rapid genomic changes in the transitions from sociality to social parasitism in ants.</title>
        <authorList>
            <person name="Bi X."/>
        </authorList>
    </citation>
    <scope>NUCLEOTIDE SEQUENCE [LARGE SCALE GENOMIC DNA]</scope>
    <source>
        <strain evidence="11">BGI-DK2014b</strain>
        <tissue evidence="11">Whole body</tissue>
    </source>
</reference>
<evidence type="ECO:0000256" key="10">
    <source>
        <dbReference type="SAM" id="Phobius"/>
    </source>
</evidence>
<keyword evidence="2" id="KW-1003">Cell membrane</keyword>
<keyword evidence="4 10" id="KW-0812">Transmembrane</keyword>
<feature type="transmembrane region" description="Helical" evidence="10">
    <location>
        <begin position="305"/>
        <end position="325"/>
    </location>
</feature>
<dbReference type="PANTHER" id="PTHR21137">
    <property type="entry name" value="ODORANT RECEPTOR"/>
    <property type="match status" value="1"/>
</dbReference>
<dbReference type="Pfam" id="PF02949">
    <property type="entry name" value="7tm_6"/>
    <property type="match status" value="1"/>
</dbReference>
<evidence type="ECO:0000256" key="8">
    <source>
        <dbReference type="ARBA" id="ARBA00023170"/>
    </source>
</evidence>
<keyword evidence="8" id="KW-0675">Receptor</keyword>
<sequence>IRDRMGDIDQFFQDSHYNITRLLLSISGLWPFHSRNRRYAIYFAMVIILGSGLIFQILGITEIWHDPFELLDTVPSLFFAVVIISKTFCTIHALPQIKMLLIKMHEYCLSPKSDEEEKIQNSHALYGRKLGYVYTGFLLSHTILYLFAPLLTKLSYVESNKTNELANEELNSQIELPYRVNYMIDLDTYYVPIFIHCSVCDLIYTVLLSVFDVLYLIVIEYSCGLFIALRSRLETALVSKLTITKDKCYSNIVYSIRRHTETIQFVAIVESVYSLALSIQTGLTVFIISFLGYQVIKNVQDVNRLVNLFAYLNAVLFTVFFVNWQGQKIIDSSEKVFESAYNSEWYNMPIAARKLLIMIMMRSEKPSGLRIGKIVVLSYITFNTVLRMSSSYFMLLRSL</sequence>
<comment type="caution">
    <text evidence="11">The sequence shown here is derived from an EMBL/GenBank/DDBJ whole genome shotgun (WGS) entry which is preliminary data.</text>
</comment>
<feature type="transmembrane region" description="Helical" evidence="10">
    <location>
        <begin position="39"/>
        <end position="64"/>
    </location>
</feature>
<dbReference type="GO" id="GO:0007165">
    <property type="term" value="P:signal transduction"/>
    <property type="evidence" value="ECO:0007669"/>
    <property type="project" value="UniProtKB-KW"/>
</dbReference>
<keyword evidence="3" id="KW-0716">Sensory transduction</keyword>
<evidence type="ECO:0000256" key="4">
    <source>
        <dbReference type="ARBA" id="ARBA00022692"/>
    </source>
</evidence>
<keyword evidence="5" id="KW-0552">Olfaction</keyword>
<dbReference type="InterPro" id="IPR004117">
    <property type="entry name" value="7tm6_olfct_rcpt"/>
</dbReference>
<dbReference type="OrthoDB" id="7546827at2759"/>
<dbReference type="EMBL" id="JAANIB010005291">
    <property type="protein sequence ID" value="KAG5332665.1"/>
    <property type="molecule type" value="Genomic_DNA"/>
</dbReference>
<evidence type="ECO:0000256" key="3">
    <source>
        <dbReference type="ARBA" id="ARBA00022606"/>
    </source>
</evidence>
<dbReference type="Proteomes" id="UP000670152">
    <property type="component" value="Unassembled WGS sequence"/>
</dbReference>
<name>A0A836G5Z5_9HYME</name>
<evidence type="ECO:0000256" key="1">
    <source>
        <dbReference type="ARBA" id="ARBA00004651"/>
    </source>
</evidence>
<feature type="transmembrane region" description="Helical" evidence="10">
    <location>
        <begin position="130"/>
        <end position="148"/>
    </location>
</feature>
<organism evidence="11 12">
    <name type="scientific">Acromyrmex heyeri</name>
    <dbReference type="NCBI Taxonomy" id="230685"/>
    <lineage>
        <taxon>Eukaryota</taxon>
        <taxon>Metazoa</taxon>
        <taxon>Ecdysozoa</taxon>
        <taxon>Arthropoda</taxon>
        <taxon>Hexapoda</taxon>
        <taxon>Insecta</taxon>
        <taxon>Pterygota</taxon>
        <taxon>Neoptera</taxon>
        <taxon>Endopterygota</taxon>
        <taxon>Hymenoptera</taxon>
        <taxon>Apocrita</taxon>
        <taxon>Aculeata</taxon>
        <taxon>Formicoidea</taxon>
        <taxon>Formicidae</taxon>
        <taxon>Myrmicinae</taxon>
        <taxon>Acromyrmex</taxon>
    </lineage>
</organism>
<dbReference type="GO" id="GO:0005886">
    <property type="term" value="C:plasma membrane"/>
    <property type="evidence" value="ECO:0007669"/>
    <property type="project" value="UniProtKB-SubCell"/>
</dbReference>
<feature type="transmembrane region" description="Helical" evidence="10">
    <location>
        <begin position="76"/>
        <end position="94"/>
    </location>
</feature>
<dbReference type="AlphaFoldDB" id="A0A836G5Z5"/>